<dbReference type="InterPro" id="IPR001214">
    <property type="entry name" value="SET_dom"/>
</dbReference>
<dbReference type="OMA" id="MAWILAV"/>
<dbReference type="SMART" id="SM00317">
    <property type="entry name" value="SET"/>
    <property type="match status" value="1"/>
</dbReference>
<proteinExistence type="predicted"/>
<dbReference type="STRING" id="72664.V4L8Z4"/>
<dbReference type="InterPro" id="IPR046341">
    <property type="entry name" value="SET_dom_sf"/>
</dbReference>
<dbReference type="Proteomes" id="UP000030689">
    <property type="component" value="Unassembled WGS sequence"/>
</dbReference>
<dbReference type="SUPFAM" id="SSF82199">
    <property type="entry name" value="SET domain"/>
    <property type="match status" value="1"/>
</dbReference>
<dbReference type="EMBL" id="KI517683">
    <property type="protein sequence ID" value="ESQ36243.1"/>
    <property type="molecule type" value="Genomic_DNA"/>
</dbReference>
<dbReference type="PROSITE" id="PS50280">
    <property type="entry name" value="SET"/>
    <property type="match status" value="1"/>
</dbReference>
<keyword evidence="3" id="KW-1185">Reference proteome</keyword>
<reference evidence="2 3" key="1">
    <citation type="journal article" date="2013" name="Front. Plant Sci.">
        <title>The Reference Genome of the Halophytic Plant Eutrema salsugineum.</title>
        <authorList>
            <person name="Yang R."/>
            <person name="Jarvis D.E."/>
            <person name="Chen H."/>
            <person name="Beilstein M.A."/>
            <person name="Grimwood J."/>
            <person name="Jenkins J."/>
            <person name="Shu S."/>
            <person name="Prochnik S."/>
            <person name="Xin M."/>
            <person name="Ma C."/>
            <person name="Schmutz J."/>
            <person name="Wing R.A."/>
            <person name="Mitchell-Olds T."/>
            <person name="Schumaker K.S."/>
            <person name="Wang X."/>
        </authorList>
    </citation>
    <scope>NUCLEOTIDE SEQUENCE [LARGE SCALE GENOMIC DNA]</scope>
</reference>
<evidence type="ECO:0000313" key="2">
    <source>
        <dbReference type="EMBL" id="ESQ36243.1"/>
    </source>
</evidence>
<dbReference type="PANTHER" id="PTHR46450:SF1">
    <property type="entry name" value="INACTIVE HISTONE-LYSINE N-METHYLTRANSFERASE SUVR1-RELATED"/>
    <property type="match status" value="1"/>
</dbReference>
<dbReference type="Gramene" id="ESQ36243">
    <property type="protein sequence ID" value="ESQ36243"/>
    <property type="gene ID" value="EUTSA_v10008536mg"/>
</dbReference>
<dbReference type="AlphaFoldDB" id="V4L8Z4"/>
<gene>
    <name evidence="2" type="ORF">EUTSA_v10008536mg</name>
</gene>
<dbReference type="Gene3D" id="2.170.270.10">
    <property type="entry name" value="SET domain"/>
    <property type="match status" value="1"/>
</dbReference>
<protein>
    <recommendedName>
        <fullName evidence="1">SET domain-containing protein</fullName>
    </recommendedName>
</protein>
<dbReference type="PANTHER" id="PTHR46450">
    <property type="entry name" value="INACTIVE HISTONE-LYSINE N-METHYLTRANSFERASE SUVR1-RELATED"/>
    <property type="match status" value="1"/>
</dbReference>
<accession>V4L8Z4</accession>
<dbReference type="KEGG" id="eus:EUTSA_v10008536mg"/>
<dbReference type="eggNOG" id="KOG1082">
    <property type="taxonomic scope" value="Eukaryota"/>
</dbReference>
<evidence type="ECO:0000259" key="1">
    <source>
        <dbReference type="PROSITE" id="PS50280"/>
    </source>
</evidence>
<sequence>MMIDVASLALRMAWILAVATAYTIDGLLRNDFLEARISEARDPQKQVRELCVECPLNKAKKGERLESCKGHIKRRGIKECWTKCGCGKSKCGNRVVQGGIHKRLEVFFTPNGKGWGLRTLERLPQGSFVCEYIGEILTIPELYQRSLDNELTYHVILDAHWVSNGRLDDKKHLCLDGKRYGNISRFLNHRCRDANLIEIPVHFETPDRHYYHLAFFTTRDIKAMEELTWDYGIDFNDDDSLMKPFDCLCGSSFCRKL</sequence>
<dbReference type="Pfam" id="PF00856">
    <property type="entry name" value="SET"/>
    <property type="match status" value="1"/>
</dbReference>
<feature type="domain" description="SET" evidence="1">
    <location>
        <begin position="102"/>
        <end position="232"/>
    </location>
</feature>
<dbReference type="OrthoDB" id="308383at2759"/>
<organism evidence="2 3">
    <name type="scientific">Eutrema salsugineum</name>
    <name type="common">Saltwater cress</name>
    <name type="synonym">Sisymbrium salsugineum</name>
    <dbReference type="NCBI Taxonomy" id="72664"/>
    <lineage>
        <taxon>Eukaryota</taxon>
        <taxon>Viridiplantae</taxon>
        <taxon>Streptophyta</taxon>
        <taxon>Embryophyta</taxon>
        <taxon>Tracheophyta</taxon>
        <taxon>Spermatophyta</taxon>
        <taxon>Magnoliopsida</taxon>
        <taxon>eudicotyledons</taxon>
        <taxon>Gunneridae</taxon>
        <taxon>Pentapetalae</taxon>
        <taxon>rosids</taxon>
        <taxon>malvids</taxon>
        <taxon>Brassicales</taxon>
        <taxon>Brassicaceae</taxon>
        <taxon>Eutremeae</taxon>
        <taxon>Eutrema</taxon>
    </lineage>
</organism>
<name>V4L8Z4_EUTSA</name>
<evidence type="ECO:0000313" key="3">
    <source>
        <dbReference type="Proteomes" id="UP000030689"/>
    </source>
</evidence>